<dbReference type="RefSeq" id="WP_092451610.1">
    <property type="nucleotide sequence ID" value="NZ_FOJI01000003.1"/>
</dbReference>
<dbReference type="Proteomes" id="UP000199701">
    <property type="component" value="Unassembled WGS sequence"/>
</dbReference>
<accession>A0A1I0NU72</accession>
<dbReference type="AlphaFoldDB" id="A0A1I0NU72"/>
<keyword evidence="3" id="KW-1185">Reference proteome</keyword>
<dbReference type="OrthoDB" id="1655781at2"/>
<sequence>MENKITFKYGFINQILIIFSTGILFLTIIGGFIGDSAKQSSTMFSLGSEGLSFSVILQFLAVAIMIAALKEFIYSEKFLKNMMALWRTVIFLFSIIVIIIGFIIAFGWFPVESAEGWIGFFVSFGVCFIISTLSMVIRTRLESRKYEESFEKYKREHQEGDGEEDGIR</sequence>
<dbReference type="EMBL" id="FOJI01000003">
    <property type="protein sequence ID" value="SEW04480.1"/>
    <property type="molecule type" value="Genomic_DNA"/>
</dbReference>
<name>A0A1I0NU72_9FIRM</name>
<reference evidence="2 3" key="1">
    <citation type="submission" date="2016-10" db="EMBL/GenBank/DDBJ databases">
        <authorList>
            <person name="de Groot N.N."/>
        </authorList>
    </citation>
    <scope>NUCLEOTIDE SEQUENCE [LARGE SCALE GENOMIC DNA]</scope>
    <source>
        <strain evidence="2 3">DSM 9179</strain>
    </source>
</reference>
<dbReference type="STRING" id="99656.SAMN05421659_103339"/>
<proteinExistence type="predicted"/>
<keyword evidence="1" id="KW-0812">Transmembrane</keyword>
<dbReference type="SUPFAM" id="SSF103473">
    <property type="entry name" value="MFS general substrate transporter"/>
    <property type="match status" value="1"/>
</dbReference>
<evidence type="ECO:0000313" key="2">
    <source>
        <dbReference type="EMBL" id="SEW04480.1"/>
    </source>
</evidence>
<feature type="transmembrane region" description="Helical" evidence="1">
    <location>
        <begin position="117"/>
        <end position="137"/>
    </location>
</feature>
<feature type="transmembrane region" description="Helical" evidence="1">
    <location>
        <begin position="12"/>
        <end position="33"/>
    </location>
</feature>
<evidence type="ECO:0000313" key="3">
    <source>
        <dbReference type="Proteomes" id="UP000199701"/>
    </source>
</evidence>
<dbReference type="InterPro" id="IPR036259">
    <property type="entry name" value="MFS_trans_sf"/>
</dbReference>
<keyword evidence="1" id="KW-1133">Transmembrane helix</keyword>
<feature type="transmembrane region" description="Helical" evidence="1">
    <location>
        <begin position="85"/>
        <end position="111"/>
    </location>
</feature>
<evidence type="ECO:0000256" key="1">
    <source>
        <dbReference type="SAM" id="Phobius"/>
    </source>
</evidence>
<protein>
    <submittedName>
        <fullName evidence="2">Uncharacterized protein</fullName>
    </submittedName>
</protein>
<feature type="transmembrane region" description="Helical" evidence="1">
    <location>
        <begin position="53"/>
        <end position="73"/>
    </location>
</feature>
<organism evidence="2 3">
    <name type="scientific">[Clostridium] fimetarium</name>
    <dbReference type="NCBI Taxonomy" id="99656"/>
    <lineage>
        <taxon>Bacteria</taxon>
        <taxon>Bacillati</taxon>
        <taxon>Bacillota</taxon>
        <taxon>Clostridia</taxon>
        <taxon>Lachnospirales</taxon>
        <taxon>Lachnospiraceae</taxon>
    </lineage>
</organism>
<keyword evidence="1" id="KW-0472">Membrane</keyword>
<gene>
    <name evidence="2" type="ORF">SAMN05421659_103339</name>
</gene>